<evidence type="ECO:0000313" key="1">
    <source>
        <dbReference type="EMBL" id="AXE39025.1"/>
    </source>
</evidence>
<evidence type="ECO:0000313" key="2">
    <source>
        <dbReference type="Proteomes" id="UP000251995"/>
    </source>
</evidence>
<sequence>MGQRWGRIMHAFSGDRGPGPQALAGVVAVIGVRHPHVLAWGTGSDEDRPVTVVAVDEGLVIVDAGGTSRAVAWHEVVRGGWRSKTSALHWTFLDRAEDSVKLDRPGDLPAVFNDRVTASIVVREPLDVDGGRVTVAGRRRLGSLDDGAIQWTAVADGEADLTDPVTESRVLEATARLREAWR</sequence>
<organism evidence="1 2">
    <name type="scientific">Acidipropionibacterium virtanenii</name>
    <dbReference type="NCBI Taxonomy" id="2057246"/>
    <lineage>
        <taxon>Bacteria</taxon>
        <taxon>Bacillati</taxon>
        <taxon>Actinomycetota</taxon>
        <taxon>Actinomycetes</taxon>
        <taxon>Propionibacteriales</taxon>
        <taxon>Propionibacteriaceae</taxon>
        <taxon>Acidipropionibacterium</taxon>
    </lineage>
</organism>
<dbReference type="RefSeq" id="WP_114044941.1">
    <property type="nucleotide sequence ID" value="NZ_CP025198.1"/>
</dbReference>
<proteinExistence type="predicted"/>
<name>A0A344UUS7_9ACTN</name>
<keyword evidence="2" id="KW-1185">Reference proteome</keyword>
<dbReference type="EMBL" id="CP025198">
    <property type="protein sequence ID" value="AXE39025.1"/>
    <property type="molecule type" value="Genomic_DNA"/>
</dbReference>
<dbReference type="AlphaFoldDB" id="A0A344UUS7"/>
<reference evidence="1 2" key="1">
    <citation type="submission" date="2017-12" db="EMBL/GenBank/DDBJ databases">
        <title>The whole genome sequence of the Acidipropionibacterium virtanenii sp. nov. type strain JS278.</title>
        <authorList>
            <person name="Laine P."/>
            <person name="Deptula P."/>
            <person name="Varmanen P."/>
            <person name="Auvinen P."/>
        </authorList>
    </citation>
    <scope>NUCLEOTIDE SEQUENCE [LARGE SCALE GENOMIC DNA]</scope>
    <source>
        <strain evidence="1 2">JS278</strain>
    </source>
</reference>
<protein>
    <submittedName>
        <fullName evidence="1">Uncharacterized protein</fullName>
    </submittedName>
</protein>
<dbReference type="Proteomes" id="UP000251995">
    <property type="component" value="Chromosome"/>
</dbReference>
<dbReference type="OrthoDB" id="5144898at2"/>
<gene>
    <name evidence="1" type="ORF">JS278_01869</name>
</gene>
<accession>A0A344UUS7</accession>
<dbReference type="KEGG" id="acij:JS278_01869"/>